<dbReference type="EMBL" id="JYDT01000005">
    <property type="protein sequence ID" value="KRY92715.1"/>
    <property type="molecule type" value="Genomic_DNA"/>
</dbReference>
<sequence>MLRSEKLSIIQFQNFRNVFSLLKLFQLLSLVISRVLRIDKLLQASRFTCSGNQVRKDHSCLSVIDLVNNFQETIALFETSCIQPFVKSIIRLSQLRCSCDATNPTVEPDREVSWAEALLCNECCFGICKTGHCLLLYERSVANYAMPFVFCPLPFGKTVCRFGQLSEKDIWSSAFVFSLSISLYRDLTLYSSTKRFICEAYVSATVDQSFRWYSTVS</sequence>
<evidence type="ECO:0000313" key="1">
    <source>
        <dbReference type="EMBL" id="KRY92715.1"/>
    </source>
</evidence>
<name>A0A0V1G388_TRIPS</name>
<accession>A0A0V1G388</accession>
<proteinExistence type="predicted"/>
<gene>
    <name evidence="1" type="ORF">T4D_15905</name>
</gene>
<protein>
    <submittedName>
        <fullName evidence="1">Uncharacterized protein</fullName>
    </submittedName>
</protein>
<evidence type="ECO:0000313" key="2">
    <source>
        <dbReference type="Proteomes" id="UP000054995"/>
    </source>
</evidence>
<dbReference type="Proteomes" id="UP000054995">
    <property type="component" value="Unassembled WGS sequence"/>
</dbReference>
<organism evidence="1 2">
    <name type="scientific">Trichinella pseudospiralis</name>
    <name type="common">Parasitic roundworm</name>
    <dbReference type="NCBI Taxonomy" id="6337"/>
    <lineage>
        <taxon>Eukaryota</taxon>
        <taxon>Metazoa</taxon>
        <taxon>Ecdysozoa</taxon>
        <taxon>Nematoda</taxon>
        <taxon>Enoplea</taxon>
        <taxon>Dorylaimia</taxon>
        <taxon>Trichinellida</taxon>
        <taxon>Trichinellidae</taxon>
        <taxon>Trichinella</taxon>
    </lineage>
</organism>
<dbReference type="OrthoDB" id="5918033at2759"/>
<keyword evidence="2" id="KW-1185">Reference proteome</keyword>
<comment type="caution">
    <text evidence="1">The sequence shown here is derived from an EMBL/GenBank/DDBJ whole genome shotgun (WGS) entry which is preliminary data.</text>
</comment>
<reference evidence="1 2" key="1">
    <citation type="submission" date="2015-01" db="EMBL/GenBank/DDBJ databases">
        <title>Evolution of Trichinella species and genotypes.</title>
        <authorList>
            <person name="Korhonen P.K."/>
            <person name="Edoardo P."/>
            <person name="Giuseppe L.R."/>
            <person name="Gasser R.B."/>
        </authorList>
    </citation>
    <scope>NUCLEOTIDE SEQUENCE [LARGE SCALE GENOMIC DNA]</scope>
    <source>
        <strain evidence="1">ISS470</strain>
    </source>
</reference>
<dbReference type="AlphaFoldDB" id="A0A0V1G388"/>